<dbReference type="Pfam" id="PF00249">
    <property type="entry name" value="Myb_DNA-binding"/>
    <property type="match status" value="1"/>
</dbReference>
<evidence type="ECO:0000259" key="5">
    <source>
        <dbReference type="PROSITE" id="PS51294"/>
    </source>
</evidence>
<evidence type="ECO:0000256" key="3">
    <source>
        <dbReference type="SAM" id="MobiDB-lite"/>
    </source>
</evidence>
<dbReference type="Gene3D" id="1.10.246.220">
    <property type="match status" value="1"/>
</dbReference>
<dbReference type="InterPro" id="IPR001005">
    <property type="entry name" value="SANT/Myb"/>
</dbReference>
<organism evidence="6">
    <name type="scientific">Rhizophora mucronata</name>
    <name type="common">Asiatic mangrove</name>
    <dbReference type="NCBI Taxonomy" id="61149"/>
    <lineage>
        <taxon>Eukaryota</taxon>
        <taxon>Viridiplantae</taxon>
        <taxon>Streptophyta</taxon>
        <taxon>Embryophyta</taxon>
        <taxon>Tracheophyta</taxon>
        <taxon>Spermatophyta</taxon>
        <taxon>Magnoliopsida</taxon>
        <taxon>eudicotyledons</taxon>
        <taxon>Gunneridae</taxon>
        <taxon>Pentapetalae</taxon>
        <taxon>rosids</taxon>
        <taxon>fabids</taxon>
        <taxon>Malpighiales</taxon>
        <taxon>Rhizophoraceae</taxon>
        <taxon>Rhizophora</taxon>
    </lineage>
</organism>
<sequence>METEVQVEGNDEGNFREARLGKITHSSSSPQNVTNPVVYKLVRVEGDGRLVPATDDEVMEVEGLFAEGKNKMHNAPDNGQRVACTLNERSSSGMPQLASLEGLLHTQKTDVYGDELSARLEGHCSGQHHKFPGIDEKLQSAIPLQEPVCSLSPSLTESHIDQSQSVVECPNPPDKQIEGGPSTSATVTSSMPDFSKLQGEMCLDNLSIKELHETFRATFGRETTVKDKQWLKRRIAMGLTNSCDVLSTSFVIKDNKLVKKINEESYNNVGGTGAEDVPIRAINDKQKNLSINHGGDLEDHNMASNNSVRNHIVDGHHASDEHCIDQRATKRIRKPTRRYIEELSEAEAKFSSGRLMTSEKNSGLGQLSQNLDVKSADSASSDRRMVITRLVSLGGTGIMVPCVSRIRRSRPRKNFTALLRFNPARRGVSATVVRKALGIHSFQPNNVGGNKIMIARSTLEQLQPQLVALLDREKQLPTSGVTGVEHNVESKHVDSSGYPDENTVTVPTSKGGIRRKHHRAWTLSEVVKLVEGVSRYGAGRWSEIKRLAFASYSYRTSVDLKDKWRNLLKASLAQTPSDKKINPRKSAAALPIPTPILLRVRELAQMQAQVPPNLSSSNKVTGSTDTSVNERQPGYL</sequence>
<protein>
    <submittedName>
        <fullName evidence="6">Uncharacterized protein LOC105631404 isoform X1</fullName>
    </submittedName>
</protein>
<dbReference type="SMART" id="SM00717">
    <property type="entry name" value="SANT"/>
    <property type="match status" value="1"/>
</dbReference>
<proteinExistence type="predicted"/>
<dbReference type="AlphaFoldDB" id="A0A2P2LD91"/>
<dbReference type="PANTHER" id="PTHR47122">
    <property type="entry name" value="MYB-LIKE DNA-BINDING DOMAIN CONTAINING PROTEIN, EXPRESSED"/>
    <property type="match status" value="1"/>
</dbReference>
<dbReference type="InterPro" id="IPR009057">
    <property type="entry name" value="Homeodomain-like_sf"/>
</dbReference>
<evidence type="ECO:0000256" key="1">
    <source>
        <dbReference type="ARBA" id="ARBA00004123"/>
    </source>
</evidence>
<accession>A0A2P2LD91</accession>
<name>A0A2P2LD91_RHIMU</name>
<dbReference type="PANTHER" id="PTHR47122:SF4">
    <property type="entry name" value="TRF-LIKE 3"/>
    <property type="match status" value="1"/>
</dbReference>
<dbReference type="EMBL" id="GGEC01035457">
    <property type="protein sequence ID" value="MBX15941.1"/>
    <property type="molecule type" value="Transcribed_RNA"/>
</dbReference>
<evidence type="ECO:0000313" key="6">
    <source>
        <dbReference type="EMBL" id="MBX15941.1"/>
    </source>
</evidence>
<comment type="subcellular location">
    <subcellularLocation>
        <location evidence="1">Nucleus</location>
    </subcellularLocation>
</comment>
<dbReference type="SUPFAM" id="SSF46689">
    <property type="entry name" value="Homeodomain-like"/>
    <property type="match status" value="1"/>
</dbReference>
<dbReference type="GO" id="GO:0005634">
    <property type="term" value="C:nucleus"/>
    <property type="evidence" value="ECO:0007669"/>
    <property type="project" value="UniProtKB-SubCell"/>
</dbReference>
<keyword evidence="2" id="KW-0539">Nucleus</keyword>
<dbReference type="PROSITE" id="PS51294">
    <property type="entry name" value="HTH_MYB"/>
    <property type="match status" value="1"/>
</dbReference>
<feature type="compositionally biased region" description="Polar residues" evidence="3">
    <location>
        <begin position="608"/>
        <end position="630"/>
    </location>
</feature>
<feature type="region of interest" description="Disordered" evidence="3">
    <location>
        <begin position="490"/>
        <end position="511"/>
    </location>
</feature>
<feature type="domain" description="HTH myb-type" evidence="5">
    <location>
        <begin position="513"/>
        <end position="572"/>
    </location>
</feature>
<feature type="region of interest" description="Disordered" evidence="3">
    <location>
        <begin position="608"/>
        <end position="636"/>
    </location>
</feature>
<feature type="domain" description="Myb-like" evidence="4">
    <location>
        <begin position="521"/>
        <end position="568"/>
    </location>
</feature>
<reference evidence="6" key="1">
    <citation type="submission" date="2018-02" db="EMBL/GenBank/DDBJ databases">
        <title>Rhizophora mucronata_Transcriptome.</title>
        <authorList>
            <person name="Meera S.P."/>
            <person name="Sreeshan A."/>
            <person name="Augustine A."/>
        </authorList>
    </citation>
    <scope>NUCLEOTIDE SEQUENCE</scope>
    <source>
        <tissue evidence="6">Leaf</tissue>
    </source>
</reference>
<dbReference type="CDD" id="cd11660">
    <property type="entry name" value="SANT_TRF"/>
    <property type="match status" value="1"/>
</dbReference>
<dbReference type="PROSITE" id="PS50090">
    <property type="entry name" value="MYB_LIKE"/>
    <property type="match status" value="1"/>
</dbReference>
<dbReference type="InterPro" id="IPR017930">
    <property type="entry name" value="Myb_dom"/>
</dbReference>
<evidence type="ECO:0000259" key="4">
    <source>
        <dbReference type="PROSITE" id="PS50090"/>
    </source>
</evidence>
<evidence type="ECO:0000256" key="2">
    <source>
        <dbReference type="ARBA" id="ARBA00023242"/>
    </source>
</evidence>